<sequence length="145" mass="16958">MPLYLQEALTNVFCHICRPPSQIYFCNSYQDFCAKRLEAGCKSPHPDDDTYGMCVLFYDEESGETGVDMFIRMDLDIDGFRKSKQRIKLAQKGFKDSLWTPERVFEFIFLHELGHVVLKHMKTTSMSENEADAWALNQMKERGWL</sequence>
<comment type="caution">
    <text evidence="1">The sequence shown here is derived from an EMBL/GenBank/DDBJ whole genome shotgun (WGS) entry which is preliminary data.</text>
</comment>
<dbReference type="EMBL" id="JACHVB010000011">
    <property type="protein sequence ID" value="MBC2592804.1"/>
    <property type="molecule type" value="Genomic_DNA"/>
</dbReference>
<keyword evidence="2" id="KW-1185">Reference proteome</keyword>
<reference evidence="1 2" key="1">
    <citation type="submission" date="2020-07" db="EMBL/GenBank/DDBJ databases">
        <authorList>
            <person name="Feng X."/>
        </authorList>
    </citation>
    <scope>NUCLEOTIDE SEQUENCE [LARGE SCALE GENOMIC DNA]</scope>
    <source>
        <strain evidence="1 2">JCM31066</strain>
    </source>
</reference>
<organism evidence="1 2">
    <name type="scientific">Ruficoccus amylovorans</name>
    <dbReference type="NCBI Taxonomy" id="1804625"/>
    <lineage>
        <taxon>Bacteria</taxon>
        <taxon>Pseudomonadati</taxon>
        <taxon>Verrucomicrobiota</taxon>
        <taxon>Opitutia</taxon>
        <taxon>Puniceicoccales</taxon>
        <taxon>Cerasicoccaceae</taxon>
        <taxon>Ruficoccus</taxon>
    </lineage>
</organism>
<dbReference type="RefSeq" id="WP_185673819.1">
    <property type="nucleotide sequence ID" value="NZ_JACHVB010000011.1"/>
</dbReference>
<accession>A0A842HB46</accession>
<name>A0A842HB46_9BACT</name>
<evidence type="ECO:0000313" key="2">
    <source>
        <dbReference type="Proteomes" id="UP000546464"/>
    </source>
</evidence>
<dbReference type="Proteomes" id="UP000546464">
    <property type="component" value="Unassembled WGS sequence"/>
</dbReference>
<evidence type="ECO:0000313" key="1">
    <source>
        <dbReference type="EMBL" id="MBC2592804.1"/>
    </source>
</evidence>
<proteinExistence type="predicted"/>
<protein>
    <submittedName>
        <fullName evidence="1">Uncharacterized protein</fullName>
    </submittedName>
</protein>
<gene>
    <name evidence="1" type="ORF">H5P28_00875</name>
</gene>
<dbReference type="AlphaFoldDB" id="A0A842HB46"/>